<reference evidence="4 5" key="1">
    <citation type="submission" date="2021-03" db="EMBL/GenBank/DDBJ databases">
        <title>Genomic Encyclopedia of Type Strains, Phase IV (KMG-IV): sequencing the most valuable type-strain genomes for metagenomic binning, comparative biology and taxonomic classification.</title>
        <authorList>
            <person name="Goeker M."/>
        </authorList>
    </citation>
    <scope>NUCLEOTIDE SEQUENCE [LARGE SCALE GENOMIC DNA]</scope>
    <source>
        <strain evidence="4 5">DSM 24004</strain>
    </source>
</reference>
<dbReference type="RefSeq" id="WP_245210403.1">
    <property type="nucleotide sequence ID" value="NZ_JAGGKS010000005.1"/>
</dbReference>
<keyword evidence="5" id="KW-1185">Reference proteome</keyword>
<evidence type="ECO:0000313" key="5">
    <source>
        <dbReference type="Proteomes" id="UP001519342"/>
    </source>
</evidence>
<proteinExistence type="predicted"/>
<dbReference type="Pfam" id="PF03358">
    <property type="entry name" value="FMN_red"/>
    <property type="match status" value="1"/>
</dbReference>
<evidence type="ECO:0000313" key="4">
    <source>
        <dbReference type="EMBL" id="MBP1926142.1"/>
    </source>
</evidence>
<dbReference type="InterPro" id="IPR005025">
    <property type="entry name" value="FMN_Rdtase-like_dom"/>
</dbReference>
<dbReference type="Gene3D" id="3.40.50.360">
    <property type="match status" value="1"/>
</dbReference>
<dbReference type="Proteomes" id="UP001519342">
    <property type="component" value="Unassembled WGS sequence"/>
</dbReference>
<keyword evidence="1" id="KW-0285">Flavoprotein</keyword>
<gene>
    <name evidence="4" type="ORF">J2Z76_002006</name>
</gene>
<sequence>MDKLLVLTPGQISERLNNMLAYSLEGYEYASISTINEFNEFKDMKNRRILFAVELGYSGINIELYKMLEKINMSNSDFFENSIASIIINSDNEFFTRDVARKIILYANMVGCTFPGRPVSEATGSLQNFNTYKKIHNMDLIDICYNDCKGTVKRLMDFNINKIKNPHILTLHSSNYKTSNTLTLWKMVKDNLKGNEINEIHIENGSVRDCKGCLYKACKHYSESTNCFYGGVMVDEVYPAILDCDVLIMLCPNYNDAISANMSAVINRLTALFRKTKFYDKYFYAIVVSGHSGSDIVAQQLISALNINKTFMLPPKFALMETANDIGDIEKIDNIREKAAGFAKNIKNNVIY</sequence>
<evidence type="ECO:0000259" key="3">
    <source>
        <dbReference type="Pfam" id="PF03358"/>
    </source>
</evidence>
<protein>
    <submittedName>
        <fullName evidence="4">Multimeric flavodoxin WrbA</fullName>
    </submittedName>
</protein>
<dbReference type="InterPro" id="IPR029039">
    <property type="entry name" value="Flavoprotein-like_sf"/>
</dbReference>
<comment type="caution">
    <text evidence="4">The sequence shown here is derived from an EMBL/GenBank/DDBJ whole genome shotgun (WGS) entry which is preliminary data.</text>
</comment>
<organism evidence="4 5">
    <name type="scientific">Sedimentibacter acidaminivorans</name>
    <dbReference type="NCBI Taxonomy" id="913099"/>
    <lineage>
        <taxon>Bacteria</taxon>
        <taxon>Bacillati</taxon>
        <taxon>Bacillota</taxon>
        <taxon>Tissierellia</taxon>
        <taxon>Sedimentibacter</taxon>
    </lineage>
</organism>
<feature type="domain" description="NADPH-dependent FMN reductase-like" evidence="3">
    <location>
        <begin position="167"/>
        <end position="321"/>
    </location>
</feature>
<dbReference type="PANTHER" id="PTHR43278">
    <property type="entry name" value="NAD(P)H-DEPENDENT FMN-CONTAINING OXIDOREDUCTASE YWQN-RELATED"/>
    <property type="match status" value="1"/>
</dbReference>
<keyword evidence="2" id="KW-0288">FMN</keyword>
<name>A0ABS4GF38_9FIRM</name>
<dbReference type="InterPro" id="IPR051796">
    <property type="entry name" value="ISF_SsuE-like"/>
</dbReference>
<dbReference type="SUPFAM" id="SSF52218">
    <property type="entry name" value="Flavoproteins"/>
    <property type="match status" value="1"/>
</dbReference>
<evidence type="ECO:0000256" key="2">
    <source>
        <dbReference type="ARBA" id="ARBA00022643"/>
    </source>
</evidence>
<dbReference type="PANTHER" id="PTHR43278:SF4">
    <property type="entry name" value="NAD(P)H-DEPENDENT FMN-CONTAINING OXIDOREDUCTASE YWQN-RELATED"/>
    <property type="match status" value="1"/>
</dbReference>
<evidence type="ECO:0000256" key="1">
    <source>
        <dbReference type="ARBA" id="ARBA00022630"/>
    </source>
</evidence>
<dbReference type="EMBL" id="JAGGKS010000005">
    <property type="protein sequence ID" value="MBP1926142.1"/>
    <property type="molecule type" value="Genomic_DNA"/>
</dbReference>
<accession>A0ABS4GF38</accession>